<reference evidence="2" key="1">
    <citation type="journal article" date="2019" name="Int. J. Syst. Evol. Microbiol.">
        <title>The Global Catalogue of Microorganisms (GCM) 10K type strain sequencing project: providing services to taxonomists for standard genome sequencing and annotation.</title>
        <authorList>
            <consortium name="The Broad Institute Genomics Platform"/>
            <consortium name="The Broad Institute Genome Sequencing Center for Infectious Disease"/>
            <person name="Wu L."/>
            <person name="Ma J."/>
        </authorList>
    </citation>
    <scope>NUCLEOTIDE SEQUENCE [LARGE SCALE GENOMIC DNA]</scope>
    <source>
        <strain evidence="2">JCM 16601</strain>
    </source>
</reference>
<dbReference type="EMBL" id="BAAAZC010000009">
    <property type="protein sequence ID" value="GAA3967197.1"/>
    <property type="molecule type" value="Genomic_DNA"/>
</dbReference>
<comment type="caution">
    <text evidence="1">The sequence shown here is derived from an EMBL/GenBank/DDBJ whole genome shotgun (WGS) entry which is preliminary data.</text>
</comment>
<name>A0ABP7PKG0_9SPHI</name>
<protein>
    <recommendedName>
        <fullName evidence="3">DUF4136 domain-containing protein</fullName>
    </recommendedName>
</protein>
<sequence length="125" mass="14593">MKVYLIIILGAFAFSLNSCKRYEDEKFSKTKWTTKNDMDYPMREPILNDLIKNHKLKGLTYKQLIDSLGESANYGDVKDSIYYNITVNYGYLDPKSGKYLVLSLNKDSIINGFKVVQWHNRHVNE</sequence>
<keyword evidence="2" id="KW-1185">Reference proteome</keyword>
<dbReference type="Proteomes" id="UP001500742">
    <property type="component" value="Unassembled WGS sequence"/>
</dbReference>
<organism evidence="1 2">
    <name type="scientific">Mucilaginibacter dorajii</name>
    <dbReference type="NCBI Taxonomy" id="692994"/>
    <lineage>
        <taxon>Bacteria</taxon>
        <taxon>Pseudomonadati</taxon>
        <taxon>Bacteroidota</taxon>
        <taxon>Sphingobacteriia</taxon>
        <taxon>Sphingobacteriales</taxon>
        <taxon>Sphingobacteriaceae</taxon>
        <taxon>Mucilaginibacter</taxon>
    </lineage>
</organism>
<gene>
    <name evidence="1" type="ORF">GCM10022210_14860</name>
</gene>
<proteinExistence type="predicted"/>
<evidence type="ECO:0000313" key="1">
    <source>
        <dbReference type="EMBL" id="GAA3967197.1"/>
    </source>
</evidence>
<evidence type="ECO:0008006" key="3">
    <source>
        <dbReference type="Google" id="ProtNLM"/>
    </source>
</evidence>
<evidence type="ECO:0000313" key="2">
    <source>
        <dbReference type="Proteomes" id="UP001500742"/>
    </source>
</evidence>
<dbReference type="RefSeq" id="WP_259089053.1">
    <property type="nucleotide sequence ID" value="NZ_BAAAZC010000009.1"/>
</dbReference>
<accession>A0ABP7PKG0</accession>